<gene>
    <name evidence="2" type="ORF">N8A98_18240</name>
</gene>
<reference evidence="2 3" key="1">
    <citation type="submission" date="2022-09" db="EMBL/GenBank/DDBJ databases">
        <title>Interaction between co-microsymbionts with complementary sets of symbiotic genes in legume-rhizobium systems.</title>
        <authorList>
            <person name="Safronova V."/>
            <person name="Sazanova A."/>
            <person name="Afonin A."/>
            <person name="Chirak E."/>
        </authorList>
    </citation>
    <scope>NUCLEOTIDE SEQUENCE [LARGE SCALE GENOMIC DNA]</scope>
    <source>
        <strain evidence="2 3">A18/4-1</strain>
    </source>
</reference>
<evidence type="ECO:0000256" key="1">
    <source>
        <dbReference type="SAM" id="SignalP"/>
    </source>
</evidence>
<sequence length="98" mass="10812">MFKSIALATGIIIISTGLAQAACPSRVPGSTPDAIAANQQRIACLQDEARQTGQQQNYDIQLKSMQNTLRDMQLQQRLDSLPKFTPPVFQPRPTFPNN</sequence>
<dbReference type="EMBL" id="CP104965">
    <property type="protein sequence ID" value="UXN69157.1"/>
    <property type="molecule type" value="Genomic_DNA"/>
</dbReference>
<feature type="chain" id="PRO_5046722243" evidence="1">
    <location>
        <begin position="22"/>
        <end position="98"/>
    </location>
</feature>
<feature type="signal peptide" evidence="1">
    <location>
        <begin position="1"/>
        <end position="21"/>
    </location>
</feature>
<keyword evidence="3" id="KW-1185">Reference proteome</keyword>
<accession>A0ABY6CA79</accession>
<dbReference type="RefSeq" id="WP_113122056.1">
    <property type="nucleotide sequence ID" value="NZ_CP104965.1"/>
</dbReference>
<dbReference type="Proteomes" id="UP001061862">
    <property type="component" value="Chromosome"/>
</dbReference>
<evidence type="ECO:0000313" key="2">
    <source>
        <dbReference type="EMBL" id="UXN69157.1"/>
    </source>
</evidence>
<organism evidence="2 3">
    <name type="scientific">Devosia neptuniae</name>
    <dbReference type="NCBI Taxonomy" id="191302"/>
    <lineage>
        <taxon>Bacteria</taxon>
        <taxon>Pseudomonadati</taxon>
        <taxon>Pseudomonadota</taxon>
        <taxon>Alphaproteobacteria</taxon>
        <taxon>Hyphomicrobiales</taxon>
        <taxon>Devosiaceae</taxon>
        <taxon>Devosia</taxon>
    </lineage>
</organism>
<protein>
    <submittedName>
        <fullName evidence="2">Uncharacterized protein</fullName>
    </submittedName>
</protein>
<evidence type="ECO:0000313" key="3">
    <source>
        <dbReference type="Proteomes" id="UP001061862"/>
    </source>
</evidence>
<keyword evidence="1" id="KW-0732">Signal</keyword>
<name>A0ABY6CA79_9HYPH</name>
<proteinExistence type="predicted"/>